<organism evidence="1 2">
    <name type="scientific">Streptomyces cinnabarinus</name>
    <dbReference type="NCBI Taxonomy" id="67287"/>
    <lineage>
        <taxon>Bacteria</taxon>
        <taxon>Bacillati</taxon>
        <taxon>Actinomycetota</taxon>
        <taxon>Actinomycetes</taxon>
        <taxon>Kitasatosporales</taxon>
        <taxon>Streptomycetaceae</taxon>
        <taxon>Streptomyces</taxon>
    </lineage>
</organism>
<evidence type="ECO:0008006" key="3">
    <source>
        <dbReference type="Google" id="ProtNLM"/>
    </source>
</evidence>
<protein>
    <recommendedName>
        <fullName evidence="3">Aminoglycoside phosphotransferase domain-containing protein</fullName>
    </recommendedName>
</protein>
<name>A0ABY7KUY5_9ACTN</name>
<proteinExistence type="predicted"/>
<keyword evidence="2" id="KW-1185">Reference proteome</keyword>
<dbReference type="EMBL" id="CP114413">
    <property type="protein sequence ID" value="WAZ26796.1"/>
    <property type="molecule type" value="Genomic_DNA"/>
</dbReference>
<evidence type="ECO:0000313" key="1">
    <source>
        <dbReference type="EMBL" id="WAZ26796.1"/>
    </source>
</evidence>
<gene>
    <name evidence="1" type="ORF">STRCI_008437</name>
</gene>
<evidence type="ECO:0000313" key="2">
    <source>
        <dbReference type="Proteomes" id="UP001164439"/>
    </source>
</evidence>
<dbReference type="RefSeq" id="WP_269664282.1">
    <property type="nucleotide sequence ID" value="NZ_CP114413.1"/>
</dbReference>
<dbReference type="Proteomes" id="UP001164439">
    <property type="component" value="Chromosome"/>
</dbReference>
<sequence>MPGTWWADLRAALATSATIATGRQAVRQQWIDRNFTRFLGTPTPTISSWTTGHGDLHWGHLTPESLVILDWEGWGLLPTG</sequence>
<accession>A0ABY7KUY5</accession>
<reference evidence="1" key="1">
    <citation type="submission" date="2022-12" db="EMBL/GenBank/DDBJ databases">
        <authorList>
            <person name="Ruckert C."/>
            <person name="Busche T."/>
            <person name="Kalinowski J."/>
            <person name="Wittmann C."/>
        </authorList>
    </citation>
    <scope>NUCLEOTIDE SEQUENCE</scope>
    <source>
        <strain evidence="1">DSM 40467</strain>
    </source>
</reference>